<proteinExistence type="predicted"/>
<keyword evidence="2" id="KW-1185">Reference proteome</keyword>
<reference evidence="1 2" key="1">
    <citation type="journal article" date="2016" name="Front. Microbiol.">
        <title>Genomic Resource of Rice Seed Associated Bacteria.</title>
        <authorList>
            <person name="Midha S."/>
            <person name="Bansal K."/>
            <person name="Sharma S."/>
            <person name="Kumar N."/>
            <person name="Patil P.P."/>
            <person name="Chaudhry V."/>
            <person name="Patil P.B."/>
        </authorList>
    </citation>
    <scope>NUCLEOTIDE SEQUENCE [LARGE SCALE GENOMIC DNA]</scope>
    <source>
        <strain evidence="1 2">NS331</strain>
    </source>
</reference>
<protein>
    <recommendedName>
        <fullName evidence="3">DUF3606 domain-containing protein</fullName>
    </recommendedName>
</protein>
<sequence>MEKYLSEEPFALRRSERSDININDRHEIRHFAQELGVDEAHLVRAADVAGVCSRAVQAHLGC</sequence>
<gene>
    <name evidence="1" type="ORF">NS331_01075</name>
</gene>
<evidence type="ECO:0000313" key="1">
    <source>
        <dbReference type="EMBL" id="KTT27645.1"/>
    </source>
</evidence>
<dbReference type="Pfam" id="PF12244">
    <property type="entry name" value="DUF3606"/>
    <property type="match status" value="1"/>
</dbReference>
<dbReference type="InterPro" id="IPR022037">
    <property type="entry name" value="DUF3606"/>
</dbReference>
<dbReference type="Proteomes" id="UP000072741">
    <property type="component" value="Unassembled WGS sequence"/>
</dbReference>
<evidence type="ECO:0008006" key="3">
    <source>
        <dbReference type="Google" id="ProtNLM"/>
    </source>
</evidence>
<comment type="caution">
    <text evidence="1">The sequence shown here is derived from an EMBL/GenBank/DDBJ whole genome shotgun (WGS) entry which is preliminary data.</text>
</comment>
<dbReference type="AlphaFoldDB" id="A0A147HC90"/>
<name>A0A147HC90_9BURK</name>
<organism evidence="1 2">
    <name type="scientific">Pseudacidovorax intermedius</name>
    <dbReference type="NCBI Taxonomy" id="433924"/>
    <lineage>
        <taxon>Bacteria</taxon>
        <taxon>Pseudomonadati</taxon>
        <taxon>Pseudomonadota</taxon>
        <taxon>Betaproteobacteria</taxon>
        <taxon>Burkholderiales</taxon>
        <taxon>Comamonadaceae</taxon>
        <taxon>Pseudacidovorax</taxon>
    </lineage>
</organism>
<dbReference type="EMBL" id="LDSL01000009">
    <property type="protein sequence ID" value="KTT27645.1"/>
    <property type="molecule type" value="Genomic_DNA"/>
</dbReference>
<evidence type="ECO:0000313" key="2">
    <source>
        <dbReference type="Proteomes" id="UP000072741"/>
    </source>
</evidence>
<accession>A0A147HC90</accession>